<dbReference type="PROSITE" id="PS00552">
    <property type="entry name" value="HTH_MERR_1"/>
    <property type="match status" value="1"/>
</dbReference>
<evidence type="ECO:0000313" key="3">
    <source>
        <dbReference type="EMBL" id="MQM28118.1"/>
    </source>
</evidence>
<gene>
    <name evidence="3" type="ORF">GFD30_21500</name>
</gene>
<dbReference type="InterPro" id="IPR000551">
    <property type="entry name" value="MerR-type_HTH_dom"/>
</dbReference>
<dbReference type="InterPro" id="IPR047057">
    <property type="entry name" value="MerR_fam"/>
</dbReference>
<comment type="caution">
    <text evidence="3">The sequence shown here is derived from an EMBL/GenBank/DDBJ whole genome shotgun (WGS) entry which is preliminary data.</text>
</comment>
<name>A0A6L5GEN9_9ACTN</name>
<dbReference type="RefSeq" id="WP_153027229.1">
    <property type="nucleotide sequence ID" value="NZ_WIAO01000035.1"/>
</dbReference>
<dbReference type="AlphaFoldDB" id="A0A6L5GEN9"/>
<reference evidence="3 4" key="1">
    <citation type="submission" date="2019-10" db="EMBL/GenBank/DDBJ databases">
        <title>Glycomyces albidus sp. nov., a novel actinomycete isolated from rhizosphere soil of wheat (Triticum aestivum L.).</title>
        <authorList>
            <person name="Qian L."/>
        </authorList>
    </citation>
    <scope>NUCLEOTIDE SEQUENCE [LARGE SCALE GENOMIC DNA]</scope>
    <source>
        <strain evidence="3 4">NEAU-7082</strain>
    </source>
</reference>
<evidence type="ECO:0000256" key="1">
    <source>
        <dbReference type="ARBA" id="ARBA00023125"/>
    </source>
</evidence>
<dbReference type="PANTHER" id="PTHR30204">
    <property type="entry name" value="REDOX-CYCLING DRUG-SENSING TRANSCRIPTIONAL ACTIVATOR SOXR"/>
    <property type="match status" value="1"/>
</dbReference>
<dbReference type="Gene3D" id="1.10.1660.10">
    <property type="match status" value="1"/>
</dbReference>
<accession>A0A6L5GEN9</accession>
<keyword evidence="1" id="KW-0238">DNA-binding</keyword>
<organism evidence="3 4">
    <name type="scientific">Glycomyces albidus</name>
    <dbReference type="NCBI Taxonomy" id="2656774"/>
    <lineage>
        <taxon>Bacteria</taxon>
        <taxon>Bacillati</taxon>
        <taxon>Actinomycetota</taxon>
        <taxon>Actinomycetes</taxon>
        <taxon>Glycomycetales</taxon>
        <taxon>Glycomycetaceae</taxon>
        <taxon>Glycomyces</taxon>
    </lineage>
</organism>
<dbReference type="PRINTS" id="PR00040">
    <property type="entry name" value="HTHMERR"/>
</dbReference>
<dbReference type="SUPFAM" id="SSF46955">
    <property type="entry name" value="Putative DNA-binding domain"/>
    <property type="match status" value="1"/>
</dbReference>
<protein>
    <submittedName>
        <fullName evidence="3">MerR family transcriptional regulator</fullName>
    </submittedName>
</protein>
<dbReference type="Pfam" id="PF13411">
    <property type="entry name" value="MerR_1"/>
    <property type="match status" value="1"/>
</dbReference>
<proteinExistence type="predicted"/>
<dbReference type="InterPro" id="IPR009061">
    <property type="entry name" value="DNA-bd_dom_put_sf"/>
</dbReference>
<dbReference type="SMART" id="SM00422">
    <property type="entry name" value="HTH_MERR"/>
    <property type="match status" value="1"/>
</dbReference>
<sequence length="127" mass="14294">MDLLDIADVAERAGLTPSALRFYERRGLIESHGRNGIRRTFHPEVLGRLELIRCARAVGFTLAQIGRFLEATPDDTALREQLAEKCRQIDVDIARLTRMRASLSHAVSCNHSPISACPEFKLRLEQP</sequence>
<keyword evidence="4" id="KW-1185">Reference proteome</keyword>
<evidence type="ECO:0000259" key="2">
    <source>
        <dbReference type="PROSITE" id="PS50937"/>
    </source>
</evidence>
<dbReference type="GO" id="GO:0003700">
    <property type="term" value="F:DNA-binding transcription factor activity"/>
    <property type="evidence" value="ECO:0007669"/>
    <property type="project" value="InterPro"/>
</dbReference>
<dbReference type="Proteomes" id="UP000477750">
    <property type="component" value="Unassembled WGS sequence"/>
</dbReference>
<dbReference type="PANTHER" id="PTHR30204:SF97">
    <property type="entry name" value="MERR FAMILY REGULATORY PROTEIN"/>
    <property type="match status" value="1"/>
</dbReference>
<feature type="domain" description="HTH merR-type" evidence="2">
    <location>
        <begin position="3"/>
        <end position="71"/>
    </location>
</feature>
<dbReference type="EMBL" id="WIAO01000035">
    <property type="protein sequence ID" value="MQM28118.1"/>
    <property type="molecule type" value="Genomic_DNA"/>
</dbReference>
<dbReference type="GO" id="GO:0003677">
    <property type="term" value="F:DNA binding"/>
    <property type="evidence" value="ECO:0007669"/>
    <property type="project" value="UniProtKB-KW"/>
</dbReference>
<dbReference type="PROSITE" id="PS50937">
    <property type="entry name" value="HTH_MERR_2"/>
    <property type="match status" value="1"/>
</dbReference>
<evidence type="ECO:0000313" key="4">
    <source>
        <dbReference type="Proteomes" id="UP000477750"/>
    </source>
</evidence>